<feature type="domain" description="Integrase catalytic" evidence="1">
    <location>
        <begin position="99"/>
        <end position="263"/>
    </location>
</feature>
<accession>A0A1I6HSR9</accession>
<dbReference type="Proteomes" id="UP000198644">
    <property type="component" value="Unassembled WGS sequence"/>
</dbReference>
<evidence type="ECO:0000259" key="1">
    <source>
        <dbReference type="PROSITE" id="PS50994"/>
    </source>
</evidence>
<name>A0A1I6HSR9_9GAMM</name>
<dbReference type="GO" id="GO:0015074">
    <property type="term" value="P:DNA integration"/>
    <property type="evidence" value="ECO:0007669"/>
    <property type="project" value="InterPro"/>
</dbReference>
<proteinExistence type="predicted"/>
<evidence type="ECO:0000313" key="2">
    <source>
        <dbReference type="EMBL" id="SFR57447.1"/>
    </source>
</evidence>
<protein>
    <submittedName>
        <fullName evidence="2">Putative transposase</fullName>
    </submittedName>
</protein>
<dbReference type="GO" id="GO:0003676">
    <property type="term" value="F:nucleic acid binding"/>
    <property type="evidence" value="ECO:0007669"/>
    <property type="project" value="InterPro"/>
</dbReference>
<dbReference type="InterPro" id="IPR048020">
    <property type="entry name" value="Transpos_IS3"/>
</dbReference>
<reference evidence="2 3" key="1">
    <citation type="submission" date="2016-10" db="EMBL/GenBank/DDBJ databases">
        <authorList>
            <person name="de Groot N.N."/>
        </authorList>
    </citation>
    <scope>NUCLEOTIDE SEQUENCE [LARGE SCALE GENOMIC DNA]</scope>
    <source>
        <strain evidence="2 3">CGMCC 1.9167</strain>
    </source>
</reference>
<dbReference type="PROSITE" id="PS50994">
    <property type="entry name" value="INTEGRASE"/>
    <property type="match status" value="1"/>
</dbReference>
<dbReference type="NCBIfam" id="NF033516">
    <property type="entry name" value="transpos_IS3"/>
    <property type="match status" value="1"/>
</dbReference>
<dbReference type="Gene3D" id="3.30.420.10">
    <property type="entry name" value="Ribonuclease H-like superfamily/Ribonuclease H"/>
    <property type="match status" value="1"/>
</dbReference>
<dbReference type="EMBL" id="FOYW01000001">
    <property type="protein sequence ID" value="SFR57447.1"/>
    <property type="molecule type" value="Genomic_DNA"/>
</dbReference>
<gene>
    <name evidence="2" type="ORF">SAMN05216203_1499</name>
</gene>
<dbReference type="Pfam" id="PF13276">
    <property type="entry name" value="HTH_21"/>
    <property type="match status" value="1"/>
</dbReference>
<dbReference type="InterPro" id="IPR025948">
    <property type="entry name" value="HTH-like_dom"/>
</dbReference>
<evidence type="ECO:0000313" key="3">
    <source>
        <dbReference type="Proteomes" id="UP000198644"/>
    </source>
</evidence>
<sequence length="273" mass="32319">MDYLKQAHGVSIRRACRIAGISDSVYRYRPDTSRDEPVIAALQSATERYTAYGFSKLFKVLRRWGHGWNHKRVHRLYCALNLNERRRGKKRLPTRNPEPLSVPATVNRCWSMDFMSDSLFCGRRFRTFNVVDDFNREVLAIEVDLNLPAPRVIRVLERIIAWRGYPAKLRMDNGPEFISIALADWAEQHGIELEFIKPGTPTQNSYVERFNRTYRDEILNMYVFRNLTEVRELTESWMTEYNDERPHDSLEDLTPWEYLAKHQRAENSNQRCN</sequence>
<dbReference type="SUPFAM" id="SSF53098">
    <property type="entry name" value="Ribonuclease H-like"/>
    <property type="match status" value="1"/>
</dbReference>
<dbReference type="InterPro" id="IPR036397">
    <property type="entry name" value="RNaseH_sf"/>
</dbReference>
<dbReference type="PANTHER" id="PTHR47515">
    <property type="entry name" value="LOW CALCIUM RESPONSE LOCUS PROTEIN T"/>
    <property type="match status" value="1"/>
</dbReference>
<keyword evidence="3" id="KW-1185">Reference proteome</keyword>
<dbReference type="InterPro" id="IPR012337">
    <property type="entry name" value="RNaseH-like_sf"/>
</dbReference>
<dbReference type="PANTHER" id="PTHR47515:SF2">
    <property type="entry name" value="INTEGRASE CORE DOMAIN PROTEIN"/>
    <property type="match status" value="1"/>
</dbReference>
<organism evidence="2 3">
    <name type="scientific">Marinobacter daqiaonensis</name>
    <dbReference type="NCBI Taxonomy" id="650891"/>
    <lineage>
        <taxon>Bacteria</taxon>
        <taxon>Pseudomonadati</taxon>
        <taxon>Pseudomonadota</taxon>
        <taxon>Gammaproteobacteria</taxon>
        <taxon>Pseudomonadales</taxon>
        <taxon>Marinobacteraceae</taxon>
        <taxon>Marinobacter</taxon>
    </lineage>
</organism>
<dbReference type="InterPro" id="IPR001584">
    <property type="entry name" value="Integrase_cat-core"/>
</dbReference>
<dbReference type="AlphaFoldDB" id="A0A1I6HSR9"/>
<dbReference type="Pfam" id="PF13683">
    <property type="entry name" value="rve_3"/>
    <property type="match status" value="1"/>
</dbReference>
<dbReference type="STRING" id="650891.SAMN05216203_1499"/>